<dbReference type="InterPro" id="IPR036185">
    <property type="entry name" value="DNA_heli_DnaB-like_N_sf"/>
</dbReference>
<organism evidence="4 5">
    <name type="scientific">Anabaena subtropica FACHB-260</name>
    <dbReference type="NCBI Taxonomy" id="2692884"/>
    <lineage>
        <taxon>Bacteria</taxon>
        <taxon>Bacillati</taxon>
        <taxon>Cyanobacteriota</taxon>
        <taxon>Cyanophyceae</taxon>
        <taxon>Nostocales</taxon>
        <taxon>Nostocaceae</taxon>
        <taxon>Anabaena</taxon>
    </lineage>
</organism>
<dbReference type="InterPro" id="IPR016136">
    <property type="entry name" value="DNA_helicase_N/primase_C"/>
</dbReference>
<comment type="caution">
    <text evidence="4">The sequence shown here is derived from an EMBL/GenBank/DDBJ whole genome shotgun (WGS) entry which is preliminary data.</text>
</comment>
<dbReference type="Pfam" id="PF13481">
    <property type="entry name" value="AAA_25"/>
    <property type="match status" value="1"/>
</dbReference>
<dbReference type="SUPFAM" id="SSF52540">
    <property type="entry name" value="P-loop containing nucleoside triphosphate hydrolases"/>
    <property type="match status" value="1"/>
</dbReference>
<dbReference type="PANTHER" id="PTHR30153">
    <property type="entry name" value="REPLICATIVE DNA HELICASE DNAB"/>
    <property type="match status" value="1"/>
</dbReference>
<dbReference type="RefSeq" id="WP_190406636.1">
    <property type="nucleotide sequence ID" value="NZ_JACJRF010000010.1"/>
</dbReference>
<dbReference type="PANTHER" id="PTHR30153:SF2">
    <property type="entry name" value="REPLICATIVE DNA HELICASE"/>
    <property type="match status" value="1"/>
</dbReference>
<dbReference type="Proteomes" id="UP000607281">
    <property type="component" value="Unassembled WGS sequence"/>
</dbReference>
<dbReference type="Gene3D" id="3.40.50.300">
    <property type="entry name" value="P-loop containing nucleotide triphosphate hydrolases"/>
    <property type="match status" value="1"/>
</dbReference>
<proteinExistence type="predicted"/>
<dbReference type="InterPro" id="IPR027417">
    <property type="entry name" value="P-loop_NTPase"/>
</dbReference>
<feature type="domain" description="DNA helicase DnaB-like N-terminal" evidence="3">
    <location>
        <begin position="23"/>
        <end position="121"/>
    </location>
</feature>
<keyword evidence="5" id="KW-1185">Reference proteome</keyword>
<dbReference type="InterPro" id="IPR007693">
    <property type="entry name" value="DNA_helicase_DnaB-like_N"/>
</dbReference>
<evidence type="ECO:0000256" key="1">
    <source>
        <dbReference type="ARBA" id="ARBA00022705"/>
    </source>
</evidence>
<sequence length="557" mass="62655">MTQGIYTFPQSQLQFNSQQDKLPPHNIEAEEAIIGGILLDPNAIFVIKDRLKPEHFYVSVHRDIYQACLKLCKNDKPTDLLAVTSWLSDHRILNRVGKNNLASIVDRTVSSVNIDALAADVIDKAVRRQLIKTLNESILTAYDLETELPQVLELTQNKVKSIVEIPAPTKDEYQKWKHDRLLNDLTEIYTTCAEPSLRFLKLHELAKEYSVSPGFLELFYLKSLTAQCTKLLTYEELKELAGSTVREWLVNGLIPKSTTILLAADGGIGKTKLVYGLGKVLIQGEKFGQFHSTGDKRKILYYQGDESPGDMLQALESLGYGEADINKFVKVRFGWSAENMPALIQDLNEFKPDFVVVDSLSTANKFSTYQESQMEYARPILEMTGLAAQHNTTFVIIHHTNRDGGVRGTTAIRNAVSEVWTLTKDKSETSTPHDRILEINKSRSRSSGKKYRMIFSPDDLSFTFLGEEYEQGYDAAEQSAKNALLEFFAANRNIKFTTEEIAHRTQYSKGHLRNCLSALTADGLISVERKPGKANLYFLAMNEGDRGSDSTITPDHP</sequence>
<evidence type="ECO:0000313" key="5">
    <source>
        <dbReference type="Proteomes" id="UP000607281"/>
    </source>
</evidence>
<accession>A0ABR8CP71</accession>
<evidence type="ECO:0000259" key="3">
    <source>
        <dbReference type="Pfam" id="PF00772"/>
    </source>
</evidence>
<keyword evidence="1" id="KW-0235">DNA replication</keyword>
<name>A0ABR8CP71_9NOST</name>
<protein>
    <submittedName>
        <fullName evidence="4">AAA family ATPase</fullName>
    </submittedName>
</protein>
<evidence type="ECO:0000313" key="4">
    <source>
        <dbReference type="EMBL" id="MBD2344178.1"/>
    </source>
</evidence>
<dbReference type="Pfam" id="PF00772">
    <property type="entry name" value="DnaB"/>
    <property type="match status" value="1"/>
</dbReference>
<dbReference type="Gene3D" id="1.10.860.10">
    <property type="entry name" value="DNAb Helicase, Chain A"/>
    <property type="match status" value="1"/>
</dbReference>
<evidence type="ECO:0000256" key="2">
    <source>
        <dbReference type="ARBA" id="ARBA00023125"/>
    </source>
</evidence>
<reference evidence="4 5" key="1">
    <citation type="journal article" date="2020" name="ISME J.">
        <title>Comparative genomics reveals insights into cyanobacterial evolution and habitat adaptation.</title>
        <authorList>
            <person name="Chen M.Y."/>
            <person name="Teng W.K."/>
            <person name="Zhao L."/>
            <person name="Hu C.X."/>
            <person name="Zhou Y.K."/>
            <person name="Han B.P."/>
            <person name="Song L.R."/>
            <person name="Shu W.S."/>
        </authorList>
    </citation>
    <scope>NUCLEOTIDE SEQUENCE [LARGE SCALE GENOMIC DNA]</scope>
    <source>
        <strain evidence="4 5">FACHB-260</strain>
    </source>
</reference>
<dbReference type="EMBL" id="JACJRF010000010">
    <property type="protein sequence ID" value="MBD2344178.1"/>
    <property type="molecule type" value="Genomic_DNA"/>
</dbReference>
<keyword evidence="2" id="KW-0238">DNA-binding</keyword>
<dbReference type="SUPFAM" id="SSF48024">
    <property type="entry name" value="N-terminal domain of DnaB helicase"/>
    <property type="match status" value="1"/>
</dbReference>
<gene>
    <name evidence="4" type="ORF">H6G18_08450</name>
</gene>